<proteinExistence type="predicted"/>
<keyword evidence="4" id="KW-1185">Reference proteome</keyword>
<dbReference type="Pfam" id="PF00857">
    <property type="entry name" value="Isochorismatase"/>
    <property type="match status" value="1"/>
</dbReference>
<dbReference type="RefSeq" id="WP_171199848.1">
    <property type="nucleotide sequence ID" value="NZ_JABEND010000005.1"/>
</dbReference>
<dbReference type="CDD" id="cd00431">
    <property type="entry name" value="cysteine_hydrolases"/>
    <property type="match status" value="1"/>
</dbReference>
<keyword evidence="1 3" id="KW-0378">Hydrolase</keyword>
<reference evidence="3 4" key="1">
    <citation type="submission" date="2020-05" db="EMBL/GenBank/DDBJ databases">
        <title>Nakamurella sp. DB0629 isolated from air conditioner.</title>
        <authorList>
            <person name="Kim D.H."/>
            <person name="Kim D.-U."/>
        </authorList>
    </citation>
    <scope>NUCLEOTIDE SEQUENCE [LARGE SCALE GENOMIC DNA]</scope>
    <source>
        <strain evidence="3 4">DB0629</strain>
    </source>
</reference>
<evidence type="ECO:0000259" key="2">
    <source>
        <dbReference type="Pfam" id="PF00857"/>
    </source>
</evidence>
<dbReference type="PANTHER" id="PTHR43540">
    <property type="entry name" value="PEROXYUREIDOACRYLATE/UREIDOACRYLATE AMIDOHYDROLASE-RELATED"/>
    <property type="match status" value="1"/>
</dbReference>
<dbReference type="EMBL" id="JABEND010000005">
    <property type="protein sequence ID" value="NNG36168.1"/>
    <property type="molecule type" value="Genomic_DNA"/>
</dbReference>
<dbReference type="InterPro" id="IPR036380">
    <property type="entry name" value="Isochorismatase-like_sf"/>
</dbReference>
<dbReference type="Proteomes" id="UP000562984">
    <property type="component" value="Unassembled WGS sequence"/>
</dbReference>
<gene>
    <name evidence="3" type="ORF">HKD39_10660</name>
</gene>
<feature type="domain" description="Isochorismatase-like" evidence="2">
    <location>
        <begin position="15"/>
        <end position="197"/>
    </location>
</feature>
<evidence type="ECO:0000313" key="4">
    <source>
        <dbReference type="Proteomes" id="UP000562984"/>
    </source>
</evidence>
<dbReference type="AlphaFoldDB" id="A0A849AAL0"/>
<organism evidence="3 4">
    <name type="scientific">Nakamurella aerolata</name>
    <dbReference type="NCBI Taxonomy" id="1656892"/>
    <lineage>
        <taxon>Bacteria</taxon>
        <taxon>Bacillati</taxon>
        <taxon>Actinomycetota</taxon>
        <taxon>Actinomycetes</taxon>
        <taxon>Nakamurellales</taxon>
        <taxon>Nakamurellaceae</taxon>
        <taxon>Nakamurella</taxon>
    </lineage>
</organism>
<name>A0A849AAL0_9ACTN</name>
<evidence type="ECO:0000313" key="3">
    <source>
        <dbReference type="EMBL" id="NNG36168.1"/>
    </source>
</evidence>
<evidence type="ECO:0000256" key="1">
    <source>
        <dbReference type="ARBA" id="ARBA00022801"/>
    </source>
</evidence>
<comment type="caution">
    <text evidence="3">The sequence shown here is derived from an EMBL/GenBank/DDBJ whole genome shotgun (WGS) entry which is preliminary data.</text>
</comment>
<protein>
    <submittedName>
        <fullName evidence="3">Cysteine hydrolase</fullName>
    </submittedName>
</protein>
<dbReference type="GO" id="GO:0016787">
    <property type="term" value="F:hydrolase activity"/>
    <property type="evidence" value="ECO:0007669"/>
    <property type="project" value="UniProtKB-KW"/>
</dbReference>
<dbReference type="Gene3D" id="3.40.50.850">
    <property type="entry name" value="Isochorismatase-like"/>
    <property type="match status" value="1"/>
</dbReference>
<dbReference type="InterPro" id="IPR000868">
    <property type="entry name" value="Isochorismatase-like_dom"/>
</dbReference>
<dbReference type="InterPro" id="IPR050272">
    <property type="entry name" value="Isochorismatase-like_hydrls"/>
</dbReference>
<dbReference type="PANTHER" id="PTHR43540:SF1">
    <property type="entry name" value="ISOCHORISMATASE HYDROLASE"/>
    <property type="match status" value="1"/>
</dbReference>
<sequence length="204" mass="21640">MTNQARTDTTQRTDTALIGLDYIVDIMHPDGLIARAARHAADRDVVGRFNDALATAAGNGWLTVLVKVGFQPGYPELPATSPMFAGAGRLGALRLDGPGTAFHPELDVDRADLVVSKPRVSAFYGTALDAALRANNIRRLVLAGVSSSWAVQSTARDAHDRDLEVVVLEDACAAATEREHHDSMQLLGTIATITNTAQLADLAA</sequence>
<accession>A0A849AAL0</accession>
<dbReference type="SUPFAM" id="SSF52499">
    <property type="entry name" value="Isochorismatase-like hydrolases"/>
    <property type="match status" value="1"/>
</dbReference>